<protein>
    <submittedName>
        <fullName evidence="2">SET domain-containing protein</fullName>
    </submittedName>
</protein>
<name>A0A1I8AL63_9BILA</name>
<proteinExistence type="predicted"/>
<organism evidence="1 2">
    <name type="scientific">Steinernema glaseri</name>
    <dbReference type="NCBI Taxonomy" id="37863"/>
    <lineage>
        <taxon>Eukaryota</taxon>
        <taxon>Metazoa</taxon>
        <taxon>Ecdysozoa</taxon>
        <taxon>Nematoda</taxon>
        <taxon>Chromadorea</taxon>
        <taxon>Rhabditida</taxon>
        <taxon>Tylenchina</taxon>
        <taxon>Panagrolaimomorpha</taxon>
        <taxon>Strongyloidoidea</taxon>
        <taxon>Steinernematidae</taxon>
        <taxon>Steinernema</taxon>
    </lineage>
</organism>
<dbReference type="AlphaFoldDB" id="A0A1I8AL63"/>
<sequence length="204" mass="23732">MLSSRVWRQIYSSHNSSHDLTRDSIGITLSLLFPPSFGFFHEKEEEEHEPMVATKSEKRKWSEVERELEIQPAEERIRTRSKVQFKLTEDDVPETKRSANERFKEVTVDKHGERVQDIPWIKKKYINDDIGYGVVARRHIPEGRYVLDYPATDSRGHIGLQVYGDRVQDIPSSQNPKIEAYALELYRDKDIVALAHKPKTAEGL</sequence>
<dbReference type="Proteomes" id="UP000095287">
    <property type="component" value="Unplaced"/>
</dbReference>
<reference evidence="2" key="1">
    <citation type="submission" date="2016-11" db="UniProtKB">
        <authorList>
            <consortium name="WormBaseParasite"/>
        </authorList>
    </citation>
    <scope>IDENTIFICATION</scope>
</reference>
<dbReference type="WBParaSite" id="L893_g6735.t1">
    <property type="protein sequence ID" value="L893_g6735.t1"/>
    <property type="gene ID" value="L893_g6735"/>
</dbReference>
<accession>A0A1I8AL63</accession>
<keyword evidence="1" id="KW-1185">Reference proteome</keyword>
<evidence type="ECO:0000313" key="1">
    <source>
        <dbReference type="Proteomes" id="UP000095287"/>
    </source>
</evidence>
<evidence type="ECO:0000313" key="2">
    <source>
        <dbReference type="WBParaSite" id="L893_g6735.t1"/>
    </source>
</evidence>